<dbReference type="GO" id="GO:0003676">
    <property type="term" value="F:nucleic acid binding"/>
    <property type="evidence" value="ECO:0007669"/>
    <property type="project" value="InterPro"/>
</dbReference>
<dbReference type="AlphaFoldDB" id="A0A1M6LKN8"/>
<protein>
    <submittedName>
        <fullName evidence="2">EVE domain-containing protein</fullName>
    </submittedName>
</protein>
<dbReference type="Proteomes" id="UP000184016">
    <property type="component" value="Unassembled WGS sequence"/>
</dbReference>
<evidence type="ECO:0000313" key="3">
    <source>
        <dbReference type="Proteomes" id="UP000184016"/>
    </source>
</evidence>
<sequence>MSNTNHSDGIKHDRLRGDLMSVHIFVLNEKNFDVCIRRGIAGIPNHEKDQYNDALISRMAPIRKGDYILFYIMDVKELRGIYRVLDKPFFDTTPVWESQDPNRVYPFRVRIENSDYVFENPIKLNDVYDLKDNGLMWTFSLQRPGGASNTLFSITNDEFQHLFRLFLKLNPVLTPPRPIREPYPYHEPNLLSQLHLNSNHNPKYEYSVMALLLSEFTEGRFKGIFGEYDDFLGYIPTSFGREMDALLITHNPLNKDEVIAYNIVEVKRDRFDEDGLVQLLQYEDWFLRKKVNGDFNMVRATAIAQSFSDKVVDYVEKRKQYEGKGIKLLVFSNSEHGFELTPIARP</sequence>
<organism evidence="2 3">
    <name type="scientific">Alicyclobacillus tolerans</name>
    <dbReference type="NCBI Taxonomy" id="90970"/>
    <lineage>
        <taxon>Bacteria</taxon>
        <taxon>Bacillati</taxon>
        <taxon>Bacillota</taxon>
        <taxon>Bacilli</taxon>
        <taxon>Bacillales</taxon>
        <taxon>Alicyclobacillaceae</taxon>
        <taxon>Alicyclobacillus</taxon>
    </lineage>
</organism>
<evidence type="ECO:0000313" key="2">
    <source>
        <dbReference type="EMBL" id="SHJ71786.1"/>
    </source>
</evidence>
<feature type="domain" description="EVE" evidence="1">
    <location>
        <begin position="59"/>
        <end position="164"/>
    </location>
</feature>
<evidence type="ECO:0000259" key="1">
    <source>
        <dbReference type="Pfam" id="PF01878"/>
    </source>
</evidence>
<dbReference type="Pfam" id="PF01878">
    <property type="entry name" value="EVE"/>
    <property type="match status" value="1"/>
</dbReference>
<dbReference type="EMBL" id="FRAF01000003">
    <property type="protein sequence ID" value="SHJ71786.1"/>
    <property type="molecule type" value="Genomic_DNA"/>
</dbReference>
<keyword evidence="3" id="KW-1185">Reference proteome</keyword>
<dbReference type="RefSeq" id="WP_072872926.1">
    <property type="nucleotide sequence ID" value="NZ_FRAF01000003.1"/>
</dbReference>
<dbReference type="STRING" id="1830138.SAMN05443507_1033"/>
<dbReference type="InterPro" id="IPR011856">
    <property type="entry name" value="tRNA_endonuc-like_dom_sf"/>
</dbReference>
<dbReference type="InterPro" id="IPR015947">
    <property type="entry name" value="PUA-like_sf"/>
</dbReference>
<dbReference type="SUPFAM" id="SSF88697">
    <property type="entry name" value="PUA domain-like"/>
    <property type="match status" value="1"/>
</dbReference>
<name>A0A1M6LKN8_9BACL</name>
<accession>A0A1M6LKN8</accession>
<reference evidence="3" key="1">
    <citation type="submission" date="2016-11" db="EMBL/GenBank/DDBJ databases">
        <authorList>
            <person name="Varghese N."/>
            <person name="Submissions S."/>
        </authorList>
    </citation>
    <scope>NUCLEOTIDE SEQUENCE [LARGE SCALE GENOMIC DNA]</scope>
    <source>
        <strain evidence="3">USBA-503</strain>
    </source>
</reference>
<proteinExistence type="predicted"/>
<gene>
    <name evidence="2" type="ORF">SAMN05443507_1033</name>
</gene>
<dbReference type="Gene3D" id="3.40.1350.10">
    <property type="match status" value="1"/>
</dbReference>
<dbReference type="Gene3D" id="3.10.590.10">
    <property type="entry name" value="ph1033 like domains"/>
    <property type="match status" value="1"/>
</dbReference>
<dbReference type="InterPro" id="IPR002740">
    <property type="entry name" value="EVE_domain"/>
</dbReference>